<dbReference type="InterPro" id="IPR029787">
    <property type="entry name" value="Nucleotide_cyclase"/>
</dbReference>
<dbReference type="GO" id="GO:0052621">
    <property type="term" value="F:diguanylate cyclase activity"/>
    <property type="evidence" value="ECO:0007669"/>
    <property type="project" value="TreeGrafter"/>
</dbReference>
<reference evidence="2" key="1">
    <citation type="journal article" date="2014" name="Genome Announc.">
        <title>Draft Genome Sequence of Lactobacillus oryzae Strain SG293T.</title>
        <authorList>
            <person name="Tanizawa Y."/>
            <person name="Fujisawa T."/>
            <person name="Mochizuki T."/>
            <person name="Kaminuma E."/>
            <person name="Nakamura Y."/>
            <person name="Tohno M."/>
        </authorList>
    </citation>
    <scope>NUCLEOTIDE SEQUENCE [LARGE SCALE GENOMIC DNA]</scope>
    <source>
        <strain evidence="2">SG293</strain>
    </source>
</reference>
<dbReference type="CDD" id="cd01949">
    <property type="entry name" value="GGDEF"/>
    <property type="match status" value="1"/>
</dbReference>
<dbReference type="Pfam" id="PF00990">
    <property type="entry name" value="GGDEF"/>
    <property type="match status" value="1"/>
</dbReference>
<dbReference type="AlphaFoldDB" id="A0A081BG13"/>
<accession>A0A081BG13</accession>
<dbReference type="GO" id="GO:0043709">
    <property type="term" value="P:cell adhesion involved in single-species biofilm formation"/>
    <property type="evidence" value="ECO:0007669"/>
    <property type="project" value="TreeGrafter"/>
</dbReference>
<organism evidence="2 3">
    <name type="scientific">Secundilactobacillus oryzae JCM 18671</name>
    <dbReference type="NCBI Taxonomy" id="1291743"/>
    <lineage>
        <taxon>Bacteria</taxon>
        <taxon>Bacillati</taxon>
        <taxon>Bacillota</taxon>
        <taxon>Bacilli</taxon>
        <taxon>Lactobacillales</taxon>
        <taxon>Lactobacillaceae</taxon>
        <taxon>Secundilactobacillus</taxon>
    </lineage>
</organism>
<dbReference type="eggNOG" id="COG3706">
    <property type="taxonomic scope" value="Bacteria"/>
</dbReference>
<dbReference type="STRING" id="1291743.LOSG293_010800"/>
<evidence type="ECO:0000259" key="1">
    <source>
        <dbReference type="PROSITE" id="PS50887"/>
    </source>
</evidence>
<dbReference type="NCBIfam" id="TIGR00254">
    <property type="entry name" value="GGDEF"/>
    <property type="match status" value="1"/>
</dbReference>
<dbReference type="PANTHER" id="PTHR45138">
    <property type="entry name" value="REGULATORY COMPONENTS OF SENSORY TRANSDUCTION SYSTEM"/>
    <property type="match status" value="1"/>
</dbReference>
<keyword evidence="3" id="KW-1185">Reference proteome</keyword>
<dbReference type="Gene3D" id="3.30.70.270">
    <property type="match status" value="1"/>
</dbReference>
<dbReference type="SMART" id="SM00267">
    <property type="entry name" value="GGDEF"/>
    <property type="match status" value="1"/>
</dbReference>
<dbReference type="SUPFAM" id="SSF55073">
    <property type="entry name" value="Nucleotide cyclase"/>
    <property type="match status" value="1"/>
</dbReference>
<dbReference type="InterPro" id="IPR000160">
    <property type="entry name" value="GGDEF_dom"/>
</dbReference>
<name>A0A081BG13_9LACO</name>
<evidence type="ECO:0000313" key="3">
    <source>
        <dbReference type="Proteomes" id="UP000028700"/>
    </source>
</evidence>
<evidence type="ECO:0000313" key="2">
    <source>
        <dbReference type="EMBL" id="GAK46981.1"/>
    </source>
</evidence>
<dbReference type="InterPro" id="IPR043128">
    <property type="entry name" value="Rev_trsase/Diguanyl_cyclase"/>
</dbReference>
<feature type="domain" description="GGDEF" evidence="1">
    <location>
        <begin position="35"/>
        <end position="171"/>
    </location>
</feature>
<dbReference type="Proteomes" id="UP000028700">
    <property type="component" value="Unassembled WGS sequence"/>
</dbReference>
<dbReference type="PANTHER" id="PTHR45138:SF9">
    <property type="entry name" value="DIGUANYLATE CYCLASE DGCM-RELATED"/>
    <property type="match status" value="1"/>
</dbReference>
<dbReference type="GO" id="GO:0005886">
    <property type="term" value="C:plasma membrane"/>
    <property type="evidence" value="ECO:0007669"/>
    <property type="project" value="TreeGrafter"/>
</dbReference>
<dbReference type="PROSITE" id="PS50887">
    <property type="entry name" value="GGDEF"/>
    <property type="match status" value="1"/>
</dbReference>
<sequence>MAYMANYDKLTNVKNYSTYQREIFNFFGVARTKQQPLVIAVLDIDHFKLVNDRLGHLAGNQVLMHVAETLDDTLAQYSRSYGFYRTGGEEFTIVFPDTTVDEAFQVITNCWRVVRETPFNYRQTDIDITISVGVADMIVDDQSPNDMYQRADESLYLSKEHGRDAVTINGETQKLLTDLGGSKLRRRANELILQHFDQDQQRWIDPGEYHLSIEERITLIRDALVNSRIQSIVISLSVASFLNEELATELIDFTKGPNGPEKLYLELKQLPERHLLTPMAEHYRKNGISIIIGQIGNNRHFERVEAILNDVDGIKLTIDSSPLDDRIPSQAKKDIQFWGGITTKKSLIFIVDGIKNEAMLSEMRQQTEVDFVEGDGLDTKELPLLKS</sequence>
<proteinExistence type="predicted"/>
<gene>
    <name evidence="2" type="ORF">LOSG293_010800</name>
</gene>
<comment type="caution">
    <text evidence="2">The sequence shown here is derived from an EMBL/GenBank/DDBJ whole genome shotgun (WGS) entry which is preliminary data.</text>
</comment>
<dbReference type="GO" id="GO:1902201">
    <property type="term" value="P:negative regulation of bacterial-type flagellum-dependent cell motility"/>
    <property type="evidence" value="ECO:0007669"/>
    <property type="project" value="TreeGrafter"/>
</dbReference>
<protein>
    <recommendedName>
        <fullName evidence="1">GGDEF domain-containing protein</fullName>
    </recommendedName>
</protein>
<dbReference type="InterPro" id="IPR050469">
    <property type="entry name" value="Diguanylate_Cyclase"/>
</dbReference>
<dbReference type="EMBL" id="BBJM01000001">
    <property type="protein sequence ID" value="GAK46981.1"/>
    <property type="molecule type" value="Genomic_DNA"/>
</dbReference>